<dbReference type="EMBL" id="CP002779">
    <property type="protein sequence ID" value="AEH25225.1"/>
    <property type="molecule type" value="Genomic_DNA"/>
</dbReference>
<feature type="domain" description="PDZ" evidence="6">
    <location>
        <begin position="200"/>
        <end position="231"/>
    </location>
</feature>
<dbReference type="SMART" id="SM00228">
    <property type="entry name" value="PDZ"/>
    <property type="match status" value="1"/>
</dbReference>
<organism evidence="7 8">
    <name type="scientific">Pyrococcus yayanosii (strain CH1 / JCM 16557)</name>
    <dbReference type="NCBI Taxonomy" id="529709"/>
    <lineage>
        <taxon>Archaea</taxon>
        <taxon>Methanobacteriati</taxon>
        <taxon>Methanobacteriota</taxon>
        <taxon>Thermococci</taxon>
        <taxon>Thermococcales</taxon>
        <taxon>Thermococcaceae</taxon>
        <taxon>Pyrococcus</taxon>
    </lineage>
</organism>
<dbReference type="GO" id="GO:0012505">
    <property type="term" value="C:endomembrane system"/>
    <property type="evidence" value="ECO:0007669"/>
    <property type="project" value="UniProtKB-SubCell"/>
</dbReference>
<dbReference type="GeneID" id="10838128"/>
<gene>
    <name evidence="7" type="ordered locus">PYCH_15590</name>
</gene>
<name>F8AGT9_PYRYC</name>
<dbReference type="Gene3D" id="2.30.42.10">
    <property type="match status" value="1"/>
</dbReference>
<feature type="transmembrane region" description="Helical" evidence="5">
    <location>
        <begin position="302"/>
        <end position="324"/>
    </location>
</feature>
<keyword evidence="7" id="KW-0645">Protease</keyword>
<dbReference type="PANTHER" id="PTHR13325:SF3">
    <property type="entry name" value="MEMBRANE-BOUND TRANSCRIPTION FACTOR SITE-2 PROTEASE"/>
    <property type="match status" value="1"/>
</dbReference>
<keyword evidence="7" id="KW-0378">Hydrolase</keyword>
<dbReference type="GO" id="GO:0005737">
    <property type="term" value="C:cytoplasm"/>
    <property type="evidence" value="ECO:0007669"/>
    <property type="project" value="TreeGrafter"/>
</dbReference>
<evidence type="ECO:0000313" key="7">
    <source>
        <dbReference type="EMBL" id="AEH25225.1"/>
    </source>
</evidence>
<dbReference type="OrthoDB" id="15212at2157"/>
<dbReference type="eggNOG" id="arCOG04064">
    <property type="taxonomic scope" value="Archaea"/>
</dbReference>
<feature type="transmembrane region" description="Helical" evidence="5">
    <location>
        <begin position="345"/>
        <end position="366"/>
    </location>
</feature>
<dbReference type="InterPro" id="IPR001478">
    <property type="entry name" value="PDZ"/>
</dbReference>
<dbReference type="Pfam" id="PF02163">
    <property type="entry name" value="Peptidase_M50"/>
    <property type="match status" value="1"/>
</dbReference>
<dbReference type="InterPro" id="IPR008915">
    <property type="entry name" value="Peptidase_M50"/>
</dbReference>
<protein>
    <submittedName>
        <fullName evidence="7">Membrane-associated metalloprotease, M50 family, containing PDZ</fullName>
    </submittedName>
</protein>
<dbReference type="InterPro" id="IPR036034">
    <property type="entry name" value="PDZ_sf"/>
</dbReference>
<keyword evidence="2 5" id="KW-0812">Transmembrane</keyword>
<comment type="subcellular location">
    <subcellularLocation>
        <location evidence="1">Endomembrane system</location>
        <topology evidence="1">Multi-pass membrane protein</topology>
    </subcellularLocation>
</comment>
<dbReference type="Proteomes" id="UP000008386">
    <property type="component" value="Chromosome"/>
</dbReference>
<dbReference type="CDD" id="cd06159">
    <property type="entry name" value="S2P-M50_PDZ_Arch"/>
    <property type="match status" value="1"/>
</dbReference>
<feature type="transmembrane region" description="Helical" evidence="5">
    <location>
        <begin position="58"/>
        <end position="83"/>
    </location>
</feature>
<proteinExistence type="predicted"/>
<keyword evidence="7" id="KW-0482">Metalloprotease</keyword>
<dbReference type="PROSITE" id="PS50106">
    <property type="entry name" value="PDZ"/>
    <property type="match status" value="1"/>
</dbReference>
<feature type="transmembrane region" description="Helical" evidence="5">
    <location>
        <begin position="95"/>
        <end position="121"/>
    </location>
</feature>
<dbReference type="HOGENOM" id="CLU_042134_1_0_2"/>
<evidence type="ECO:0000256" key="3">
    <source>
        <dbReference type="ARBA" id="ARBA00022989"/>
    </source>
</evidence>
<dbReference type="PRINTS" id="PR01000">
    <property type="entry name" value="SREBPS2PTASE"/>
</dbReference>
<dbReference type="GO" id="GO:0016020">
    <property type="term" value="C:membrane"/>
    <property type="evidence" value="ECO:0007669"/>
    <property type="project" value="InterPro"/>
</dbReference>
<dbReference type="InterPro" id="IPR001193">
    <property type="entry name" value="MBTPS2"/>
</dbReference>
<dbReference type="GO" id="GO:0004222">
    <property type="term" value="F:metalloendopeptidase activity"/>
    <property type="evidence" value="ECO:0007669"/>
    <property type="project" value="InterPro"/>
</dbReference>
<dbReference type="AlphaFoldDB" id="F8AGT9"/>
<evidence type="ECO:0000256" key="2">
    <source>
        <dbReference type="ARBA" id="ARBA00022692"/>
    </source>
</evidence>
<evidence type="ECO:0000256" key="5">
    <source>
        <dbReference type="SAM" id="Phobius"/>
    </source>
</evidence>
<evidence type="ECO:0000256" key="4">
    <source>
        <dbReference type="ARBA" id="ARBA00023136"/>
    </source>
</evidence>
<evidence type="ECO:0000259" key="6">
    <source>
        <dbReference type="PROSITE" id="PS50106"/>
    </source>
</evidence>
<sequence>MILGLIIGFWAIVYLLYALGGREWESIEVAPFQLIWRTRRFLDFIDRVGTSHARFWKAYGTLGVVVGFVGMIYVFYTLLTLAIKILRPKAEAMPGVVPVIPGVTIPLWYGLIALAVVMVVHELSHGFVARAEGLRLKSVGFILLFVIPGAFVEPDEEALNKAPLGSKLRVYAAGSMANILVAFLAALLMNAVALAFIPTGVEVQGVVASSPADGVLQKGDVIVAINGHSMERIEEFFEFMNSTRPGQTLELTVLRNGERLDLRITLGEHPEKPGKGYIGIYPAQHVRSKIGFDSILIALFSAFYWIYLLNFGIGLMNLFPIIPLDGGRMVDDILKALLPRTVARLLRYSIMAVGVLLLAINLIPALRGLLG</sequence>
<dbReference type="GO" id="GO:0031293">
    <property type="term" value="P:membrane protein intracellular domain proteolysis"/>
    <property type="evidence" value="ECO:0007669"/>
    <property type="project" value="TreeGrafter"/>
</dbReference>
<feature type="transmembrane region" description="Helical" evidence="5">
    <location>
        <begin position="133"/>
        <end position="152"/>
    </location>
</feature>
<keyword evidence="8" id="KW-1185">Reference proteome</keyword>
<dbReference type="InterPro" id="IPR041489">
    <property type="entry name" value="PDZ_6"/>
</dbReference>
<dbReference type="Pfam" id="PF17820">
    <property type="entry name" value="PDZ_6"/>
    <property type="match status" value="1"/>
</dbReference>
<dbReference type="PANTHER" id="PTHR13325">
    <property type="entry name" value="PROTEASE M50 MEMBRANE-BOUND TRANSCRIPTION FACTOR SITE 2 PROTEASE"/>
    <property type="match status" value="1"/>
</dbReference>
<accession>F8AGT9</accession>
<keyword evidence="4 5" id="KW-0472">Membrane</keyword>
<feature type="transmembrane region" description="Helical" evidence="5">
    <location>
        <begin position="173"/>
        <end position="197"/>
    </location>
</feature>
<dbReference type="RefSeq" id="WP_013906281.1">
    <property type="nucleotide sequence ID" value="NC_015680.1"/>
</dbReference>
<keyword evidence="3 5" id="KW-1133">Transmembrane helix</keyword>
<evidence type="ECO:0000313" key="8">
    <source>
        <dbReference type="Proteomes" id="UP000008386"/>
    </source>
</evidence>
<dbReference type="STRING" id="529709.PYCH_15590"/>
<dbReference type="KEGG" id="pya:PYCH_15590"/>
<dbReference type="SUPFAM" id="SSF50156">
    <property type="entry name" value="PDZ domain-like"/>
    <property type="match status" value="1"/>
</dbReference>
<evidence type="ECO:0000256" key="1">
    <source>
        <dbReference type="ARBA" id="ARBA00004127"/>
    </source>
</evidence>
<reference evidence="7 8" key="1">
    <citation type="journal article" date="2011" name="J. Bacteriol.">
        <title>Complete genome sequence of the obligate piezophilic hyperthermophilic archaeon Pyrococcus yayanosii CH1.</title>
        <authorList>
            <person name="Jun X."/>
            <person name="Lupeng L."/>
            <person name="Minjuan X."/>
            <person name="Oger P."/>
            <person name="Fengping W."/>
            <person name="Jebbar M."/>
            <person name="Xiang X."/>
        </authorList>
    </citation>
    <scope>NUCLEOTIDE SEQUENCE [LARGE SCALE GENOMIC DNA]</scope>
    <source>
        <strain evidence="8">CH1 / JCM 16557</strain>
    </source>
</reference>